<gene>
    <name evidence="4" type="ORF">CXQ85_003911</name>
</gene>
<evidence type="ECO:0000256" key="1">
    <source>
        <dbReference type="SAM" id="Coils"/>
    </source>
</evidence>
<sequence length="443" mass="50343">MDDKHERREARTRGAGNKYSVDDFSIKSPEKSEQSPLASPELPRKRKQQLPVQGKIDHDVPTISPPDSKRTKLLESLDSALIKPEDTDLPKLRRHSQTSSTKAQARKNYQAARDRRKSMFSSDDEDEEKEFSPTPMLDFNASQTPDYEEETKATVKAEPESPQLQQEESVEPVKRRRGRPRKGEQEKKSMTVTRRSKRIVENPDLRKHHTPEPAISLIPKPLRALGLGLQTFSSETKPEPTANSITKSASGRQKPLTVDAERLHTASSRDKRFTLTTLDVLRQLIDETSPKAVKNEIINESAVLYEFKAHLLYSISHLMDIHAATKDISHDVMEVQRQKTEMRKNILELKKEHANVGEQLNRLRNEHNLHKEKQAQFNNTVDALAALKEATGNPEAFQGNTSLSDTVMLKLADVSRVYHPQSGLQQQLQIINDELAKKLESRT</sequence>
<dbReference type="OrthoDB" id="3995136at2759"/>
<evidence type="ECO:0000313" key="5">
    <source>
        <dbReference type="Proteomes" id="UP000244309"/>
    </source>
</evidence>
<protein>
    <recommendedName>
        <fullName evidence="3">Inner kinetochore subunit AME1 domain-containing protein</fullName>
    </recommendedName>
</protein>
<dbReference type="GeneID" id="37009241"/>
<dbReference type="Proteomes" id="UP000244309">
    <property type="component" value="Unassembled WGS sequence"/>
</dbReference>
<evidence type="ECO:0000259" key="3">
    <source>
        <dbReference type="Pfam" id="PF20994"/>
    </source>
</evidence>
<feature type="compositionally biased region" description="Basic and acidic residues" evidence="2">
    <location>
        <begin position="20"/>
        <end position="33"/>
    </location>
</feature>
<dbReference type="Pfam" id="PF20994">
    <property type="entry name" value="CENPU"/>
    <property type="match status" value="1"/>
</dbReference>
<keyword evidence="5" id="KW-1185">Reference proteome</keyword>
<comment type="caution">
    <text evidence="4">The sequence shown here is derived from an EMBL/GenBank/DDBJ whole genome shotgun (WGS) entry which is preliminary data.</text>
</comment>
<dbReference type="AlphaFoldDB" id="A0A2V1B2H3"/>
<feature type="region of interest" description="Disordered" evidence="2">
    <location>
        <begin position="232"/>
        <end position="258"/>
    </location>
</feature>
<organism evidence="4 5">
    <name type="scientific">Candidozyma haemuli</name>
    <dbReference type="NCBI Taxonomy" id="45357"/>
    <lineage>
        <taxon>Eukaryota</taxon>
        <taxon>Fungi</taxon>
        <taxon>Dikarya</taxon>
        <taxon>Ascomycota</taxon>
        <taxon>Saccharomycotina</taxon>
        <taxon>Pichiomycetes</taxon>
        <taxon>Metschnikowiaceae</taxon>
        <taxon>Candidozyma</taxon>
    </lineage>
</organism>
<dbReference type="InterPro" id="IPR048743">
    <property type="entry name" value="AME1"/>
</dbReference>
<proteinExistence type="predicted"/>
<feature type="region of interest" description="Disordered" evidence="2">
    <location>
        <begin position="1"/>
        <end position="193"/>
    </location>
</feature>
<feature type="compositionally biased region" description="Basic and acidic residues" evidence="2">
    <location>
        <begin position="1"/>
        <end position="12"/>
    </location>
</feature>
<feature type="compositionally biased region" description="Polar residues" evidence="2">
    <location>
        <begin position="232"/>
        <end position="251"/>
    </location>
</feature>
<dbReference type="VEuPathDB" id="FungiDB:CXQ85_003911"/>
<evidence type="ECO:0000256" key="2">
    <source>
        <dbReference type="SAM" id="MobiDB-lite"/>
    </source>
</evidence>
<feature type="compositionally biased region" description="Basic and acidic residues" evidence="2">
    <location>
        <begin position="150"/>
        <end position="159"/>
    </location>
</feature>
<feature type="domain" description="Inner kinetochore subunit AME1" evidence="3">
    <location>
        <begin position="303"/>
        <end position="437"/>
    </location>
</feature>
<accession>A0A2V1B2H3</accession>
<name>A0A2V1B2H3_9ASCO</name>
<dbReference type="RefSeq" id="XP_025344561.1">
    <property type="nucleotide sequence ID" value="XM_025487545.1"/>
</dbReference>
<feature type="coiled-coil region" evidence="1">
    <location>
        <begin position="332"/>
        <end position="380"/>
    </location>
</feature>
<reference evidence="4 5" key="1">
    <citation type="submission" date="2017-12" db="EMBL/GenBank/DDBJ databases">
        <title>Genome Sequence of a Multidrug-Resistant Candida haemulonii Isolate from a Patient with Chronic Leg Ulcers in Israel.</title>
        <authorList>
            <person name="Chow N.A."/>
            <person name="Gade L."/>
            <person name="Batra D."/>
            <person name="Rowe L.A."/>
            <person name="Ben-Ami R."/>
            <person name="Loparev V.N."/>
            <person name="Litvintseva A.P."/>
        </authorList>
    </citation>
    <scope>NUCLEOTIDE SEQUENCE [LARGE SCALE GENOMIC DNA]</scope>
    <source>
        <strain evidence="4 5">B11899</strain>
    </source>
</reference>
<dbReference type="EMBL" id="PKFO01000011">
    <property type="protein sequence ID" value="PVH23621.1"/>
    <property type="molecule type" value="Genomic_DNA"/>
</dbReference>
<evidence type="ECO:0000313" key="4">
    <source>
        <dbReference type="EMBL" id="PVH23621.1"/>
    </source>
</evidence>
<keyword evidence="1" id="KW-0175">Coiled coil</keyword>